<reference evidence="1 2" key="1">
    <citation type="submission" date="2016-11" db="EMBL/GenBank/DDBJ databases">
        <authorList>
            <person name="Jaros S."/>
            <person name="Januszkiewicz K."/>
            <person name="Wedrychowicz H."/>
        </authorList>
    </citation>
    <scope>NUCLEOTIDE SEQUENCE [LARGE SCALE GENOMIC DNA]</scope>
    <source>
        <strain evidence="1 2">DSM 3074</strain>
    </source>
</reference>
<evidence type="ECO:0000313" key="1">
    <source>
        <dbReference type="EMBL" id="SHI60938.1"/>
    </source>
</evidence>
<dbReference type="EMBL" id="FQYW01000008">
    <property type="protein sequence ID" value="SHI60938.1"/>
    <property type="molecule type" value="Genomic_DNA"/>
</dbReference>
<dbReference type="AlphaFoldDB" id="A0A1M6CJR4"/>
<name>A0A1M6CJR4_9FIRM</name>
<sequence>MKTRMVEMDGQLEAIIMREWVGSIKLLCLASTDHEKEVAMNRLDAAFNILSMLVTVGTLENALKATTKKYGKSYSMADILSVG</sequence>
<evidence type="ECO:0000313" key="2">
    <source>
        <dbReference type="Proteomes" id="UP000191240"/>
    </source>
</evidence>
<dbReference type="RefSeq" id="WP_080325612.1">
    <property type="nucleotide sequence ID" value="NZ_FQYW01000008.1"/>
</dbReference>
<gene>
    <name evidence="1" type="ORF">SAMN02745671_01133</name>
</gene>
<dbReference type="Proteomes" id="UP000191240">
    <property type="component" value="Unassembled WGS sequence"/>
</dbReference>
<organism evidence="1 2">
    <name type="scientific">Anaerovibrio lipolyticus DSM 3074</name>
    <dbReference type="NCBI Taxonomy" id="1120997"/>
    <lineage>
        <taxon>Bacteria</taxon>
        <taxon>Bacillati</taxon>
        <taxon>Bacillota</taxon>
        <taxon>Negativicutes</taxon>
        <taxon>Selenomonadales</taxon>
        <taxon>Selenomonadaceae</taxon>
        <taxon>Anaerovibrio</taxon>
    </lineage>
</organism>
<proteinExistence type="predicted"/>
<protein>
    <submittedName>
        <fullName evidence="1">Uncharacterized protein</fullName>
    </submittedName>
</protein>
<accession>A0A1M6CJR4</accession>